<feature type="compositionally biased region" description="Basic residues" evidence="1">
    <location>
        <begin position="210"/>
        <end position="221"/>
    </location>
</feature>
<sequence length="221" mass="25792">MIPRGLRIKKIPTFVGNDDEFVTKWNSILTDCSIRLMTLILEQKQSTYTTIKQDLTQLQTDLSQHHLHSEFEKFDVTLQKRMQTLEAEIMTNKNVKFTRDKHDYDINRVYYWPKSPNTSYIEHRTRYTSTPHKSILKPPNKYKTKKVSFSSTDVDSFDHETDVTSEYCSASPFSSQTRRHSQVAAVFSGEDPSSNQMGTFTNSNDNRQKPYNKKKKYSGQP</sequence>
<dbReference type="AlphaFoldDB" id="A0A974DUY5"/>
<reference evidence="3" key="1">
    <citation type="journal article" date="2016" name="Nature">
        <title>Genome evolution in the allotetraploid frog Xenopus laevis.</title>
        <authorList>
            <person name="Session A.M."/>
            <person name="Uno Y."/>
            <person name="Kwon T."/>
            <person name="Chapman J.A."/>
            <person name="Toyoda A."/>
            <person name="Takahashi S."/>
            <person name="Fukui A."/>
            <person name="Hikosaka A."/>
            <person name="Suzuki A."/>
            <person name="Kondo M."/>
            <person name="van Heeringen S.J."/>
            <person name="Quigley I."/>
            <person name="Heinz S."/>
            <person name="Ogino H."/>
            <person name="Ochi H."/>
            <person name="Hellsten U."/>
            <person name="Lyons J.B."/>
            <person name="Simakov O."/>
            <person name="Putnam N."/>
            <person name="Stites J."/>
            <person name="Kuroki Y."/>
            <person name="Tanaka T."/>
            <person name="Michiue T."/>
            <person name="Watanabe M."/>
            <person name="Bogdanovic O."/>
            <person name="Lister R."/>
            <person name="Georgiou G."/>
            <person name="Paranjpe S.S."/>
            <person name="van Kruijsbergen I."/>
            <person name="Shu S."/>
            <person name="Carlson J."/>
            <person name="Kinoshita T."/>
            <person name="Ohta Y."/>
            <person name="Mawaribuchi S."/>
            <person name="Jenkins J."/>
            <person name="Grimwood J."/>
            <person name="Schmutz J."/>
            <person name="Mitros T."/>
            <person name="Mozaffari S.V."/>
            <person name="Suzuki Y."/>
            <person name="Haramoto Y."/>
            <person name="Yamamoto T.S."/>
            <person name="Takagi C."/>
            <person name="Heald R."/>
            <person name="Miller K."/>
            <person name="Haudenschild C."/>
            <person name="Kitzman J."/>
            <person name="Nakayama T."/>
            <person name="Izutsu Y."/>
            <person name="Robert J."/>
            <person name="Fortriede J."/>
            <person name="Burns K."/>
            <person name="Lotay V."/>
            <person name="Karimi K."/>
            <person name="Yasuoka Y."/>
            <person name="Dichmann D.S."/>
            <person name="Flajnik M.F."/>
            <person name="Houston D.W."/>
            <person name="Shendure J."/>
            <person name="DuPasquier L."/>
            <person name="Vize P.D."/>
            <person name="Zorn A.M."/>
            <person name="Ito M."/>
            <person name="Marcotte E.M."/>
            <person name="Wallingford J.B."/>
            <person name="Ito Y."/>
            <person name="Asashima M."/>
            <person name="Ueno N."/>
            <person name="Matsuda Y."/>
            <person name="Veenstra G.J."/>
            <person name="Fujiyama A."/>
            <person name="Harland R.M."/>
            <person name="Taira M."/>
            <person name="Rokhsar D.S."/>
        </authorList>
    </citation>
    <scope>NUCLEOTIDE SEQUENCE [LARGE SCALE GENOMIC DNA]</scope>
    <source>
        <strain evidence="3">J</strain>
    </source>
</reference>
<accession>A0A974DUY5</accession>
<feature type="compositionally biased region" description="Polar residues" evidence="1">
    <location>
        <begin position="191"/>
        <end position="205"/>
    </location>
</feature>
<gene>
    <name evidence="2" type="ORF">XELAEV_18009685mg</name>
</gene>
<protein>
    <submittedName>
        <fullName evidence="2">Uncharacterized protein</fullName>
    </submittedName>
</protein>
<dbReference type="Proteomes" id="UP000694892">
    <property type="component" value="Chromosome 1S"/>
</dbReference>
<evidence type="ECO:0000313" key="2">
    <source>
        <dbReference type="EMBL" id="OCT97461.1"/>
    </source>
</evidence>
<dbReference type="EMBL" id="CM004467">
    <property type="protein sequence ID" value="OCT97461.1"/>
    <property type="molecule type" value="Genomic_DNA"/>
</dbReference>
<name>A0A974DUY5_XENLA</name>
<organism evidence="2 3">
    <name type="scientific">Xenopus laevis</name>
    <name type="common">African clawed frog</name>
    <dbReference type="NCBI Taxonomy" id="8355"/>
    <lineage>
        <taxon>Eukaryota</taxon>
        <taxon>Metazoa</taxon>
        <taxon>Chordata</taxon>
        <taxon>Craniata</taxon>
        <taxon>Vertebrata</taxon>
        <taxon>Euteleostomi</taxon>
        <taxon>Amphibia</taxon>
        <taxon>Batrachia</taxon>
        <taxon>Anura</taxon>
        <taxon>Pipoidea</taxon>
        <taxon>Pipidae</taxon>
        <taxon>Xenopodinae</taxon>
        <taxon>Xenopus</taxon>
        <taxon>Xenopus</taxon>
    </lineage>
</organism>
<evidence type="ECO:0000313" key="3">
    <source>
        <dbReference type="Proteomes" id="UP000694892"/>
    </source>
</evidence>
<feature type="region of interest" description="Disordered" evidence="1">
    <location>
        <begin position="169"/>
        <end position="221"/>
    </location>
</feature>
<evidence type="ECO:0000256" key="1">
    <source>
        <dbReference type="SAM" id="MobiDB-lite"/>
    </source>
</evidence>
<proteinExistence type="predicted"/>